<keyword evidence="2" id="KW-1185">Reference proteome</keyword>
<dbReference type="EMBL" id="JBEFLD010000011">
    <property type="protein sequence ID" value="MEQ6292551.1"/>
    <property type="molecule type" value="Genomic_DNA"/>
</dbReference>
<dbReference type="Pfam" id="PF03695">
    <property type="entry name" value="UPF0149"/>
    <property type="match status" value="1"/>
</dbReference>
<evidence type="ECO:0000313" key="1">
    <source>
        <dbReference type="EMBL" id="MEQ6292551.1"/>
    </source>
</evidence>
<dbReference type="NCBIfam" id="TIGR02292">
    <property type="entry name" value="ygfB_yecA"/>
    <property type="match status" value="1"/>
</dbReference>
<gene>
    <name evidence="1" type="ORF">ABNW52_18205</name>
</gene>
<dbReference type="RefSeq" id="WP_349591002.1">
    <property type="nucleotide sequence ID" value="NZ_JBEFLD010000011.1"/>
</dbReference>
<dbReference type="Gene3D" id="1.20.120.740">
    <property type="entry name" value="YgfB uncharacterised protein family UPF0149, PF03695"/>
    <property type="match status" value="1"/>
</dbReference>
<dbReference type="SUPFAM" id="SSF101327">
    <property type="entry name" value="YgfB-like"/>
    <property type="match status" value="1"/>
</dbReference>
<evidence type="ECO:0000313" key="2">
    <source>
        <dbReference type="Proteomes" id="UP001433638"/>
    </source>
</evidence>
<proteinExistence type="predicted"/>
<protein>
    <submittedName>
        <fullName evidence="1">UPF0149 family protein</fullName>
    </submittedName>
</protein>
<accession>A0ABV1M932</accession>
<sequence>MKHAPLSDQDYQRLEDTLQRFAAQGAMSLERLDGFFAALLSGPDPLPPEECLPLILGSAFDDEDAFSSPKAIEQFAHLVSGHWHDIAHTLQRKRDFAPWLTADAAGEVHGNDWAEGFYDGMQLMHEDWNLLFDDADAAPALAPILALAFERHPDPEMRPFLDGASREQKDEWLAQIGDAVPKIHHFFAAIRARIAAELAAEDK</sequence>
<dbReference type="InterPro" id="IPR036255">
    <property type="entry name" value="YgfB-like_sf"/>
</dbReference>
<name>A0ABV1M932_9NEIS</name>
<reference evidence="1" key="1">
    <citation type="submission" date="2024-06" db="EMBL/GenBank/DDBJ databases">
        <title>Genome sequence of Vogesella sp. MAHUQ-64.</title>
        <authorList>
            <person name="Huq M.A."/>
        </authorList>
    </citation>
    <scope>NUCLEOTIDE SEQUENCE</scope>
    <source>
        <strain evidence="1">MAHUQ-64</strain>
    </source>
</reference>
<dbReference type="Proteomes" id="UP001433638">
    <property type="component" value="Unassembled WGS sequence"/>
</dbReference>
<comment type="caution">
    <text evidence="1">The sequence shown here is derived from an EMBL/GenBank/DDBJ whole genome shotgun (WGS) entry which is preliminary data.</text>
</comment>
<organism evidence="1 2">
    <name type="scientific">Vogesella oryzagri</name>
    <dbReference type="NCBI Taxonomy" id="3160864"/>
    <lineage>
        <taxon>Bacteria</taxon>
        <taxon>Pseudomonadati</taxon>
        <taxon>Pseudomonadota</taxon>
        <taxon>Betaproteobacteria</taxon>
        <taxon>Neisseriales</taxon>
        <taxon>Chromobacteriaceae</taxon>
        <taxon>Vogesella</taxon>
    </lineage>
</organism>
<dbReference type="InterPro" id="IPR011978">
    <property type="entry name" value="YgfB-like"/>
</dbReference>